<gene>
    <name evidence="1" type="ORF">BN990_03152</name>
</gene>
<dbReference type="Proteomes" id="UP000028875">
    <property type="component" value="Unassembled WGS sequence"/>
</dbReference>
<dbReference type="STRING" id="1462526.BN990_03152"/>
<dbReference type="AlphaFoldDB" id="A0A024QF33"/>
<name>A0A024QF33_9BACI</name>
<sequence length="43" mass="4725">MEKLLLKLFKSGSVIRAASSVIPASFSLNRVHALRRALFPIEG</sequence>
<evidence type="ECO:0000313" key="1">
    <source>
        <dbReference type="EMBL" id="CDQ40820.1"/>
    </source>
</evidence>
<protein>
    <submittedName>
        <fullName evidence="1">Uncharacterized protein</fullName>
    </submittedName>
</protein>
<evidence type="ECO:0000313" key="2">
    <source>
        <dbReference type="Proteomes" id="UP000028875"/>
    </source>
</evidence>
<reference evidence="1 2" key="1">
    <citation type="submission" date="2014-03" db="EMBL/GenBank/DDBJ databases">
        <authorList>
            <person name="Urmite Genomes U."/>
        </authorList>
    </citation>
    <scope>NUCLEOTIDE SEQUENCE [LARGE SCALE GENOMIC DNA]</scope>
    <source>
        <strain evidence="1 2">Vm-5</strain>
    </source>
</reference>
<keyword evidence="2" id="KW-1185">Reference proteome</keyword>
<proteinExistence type="predicted"/>
<comment type="caution">
    <text evidence="1">The sequence shown here is derived from an EMBL/GenBank/DDBJ whole genome shotgun (WGS) entry which is preliminary data.</text>
</comment>
<reference evidence="2" key="2">
    <citation type="submission" date="2014-05" db="EMBL/GenBank/DDBJ databases">
        <title>Draft genome sequence of Virgibacillus massiliensis Vm-5.</title>
        <authorList>
            <person name="Khelaifia S."/>
            <person name="Croce O."/>
            <person name="Lagier J.C."/>
            <person name="Raoult D."/>
        </authorList>
    </citation>
    <scope>NUCLEOTIDE SEQUENCE [LARGE SCALE GENOMIC DNA]</scope>
    <source>
        <strain evidence="2">Vm-5</strain>
    </source>
</reference>
<organism evidence="1 2">
    <name type="scientific">Virgibacillus massiliensis</name>
    <dbReference type="NCBI Taxonomy" id="1462526"/>
    <lineage>
        <taxon>Bacteria</taxon>
        <taxon>Bacillati</taxon>
        <taxon>Bacillota</taxon>
        <taxon>Bacilli</taxon>
        <taxon>Bacillales</taxon>
        <taxon>Bacillaceae</taxon>
        <taxon>Virgibacillus</taxon>
    </lineage>
</organism>
<accession>A0A024QF33</accession>
<dbReference type="EMBL" id="CCDP010000002">
    <property type="protein sequence ID" value="CDQ40820.1"/>
    <property type="molecule type" value="Genomic_DNA"/>
</dbReference>